<name>A0AAW2S333_SESRA</name>
<dbReference type="PRINTS" id="PR01180">
    <property type="entry name" value="ARGDCRBXLASE"/>
</dbReference>
<comment type="catalytic activity">
    <reaction evidence="3">
        <text>L-arginine + H(+) = agmatine + CO2</text>
        <dbReference type="Rhea" id="RHEA:17641"/>
        <dbReference type="ChEBI" id="CHEBI:15378"/>
        <dbReference type="ChEBI" id="CHEBI:16526"/>
        <dbReference type="ChEBI" id="CHEBI:32682"/>
        <dbReference type="ChEBI" id="CHEBI:58145"/>
        <dbReference type="EC" id="4.1.1.19"/>
    </reaction>
</comment>
<dbReference type="GO" id="GO:0008295">
    <property type="term" value="P:spermidine biosynthetic process"/>
    <property type="evidence" value="ECO:0007669"/>
    <property type="project" value="UniProtKB-KW"/>
</dbReference>
<proteinExistence type="inferred from homology"/>
<comment type="similarity">
    <text evidence="3">Belongs to the Orn/Lys/Arg decarboxylase class-II family. SpeA subfamily.</text>
</comment>
<evidence type="ECO:0000256" key="3">
    <source>
        <dbReference type="RuleBase" id="RU003740"/>
    </source>
</evidence>
<keyword evidence="3" id="KW-0460">Magnesium</keyword>
<keyword evidence="2 3" id="KW-0663">Pyridoxal phosphate</keyword>
<evidence type="ECO:0000313" key="4">
    <source>
        <dbReference type="EMBL" id="KAL0386916.1"/>
    </source>
</evidence>
<comment type="caution">
    <text evidence="4">The sequence shown here is derived from an EMBL/GenBank/DDBJ whole genome shotgun (WGS) entry which is preliminary data.</text>
</comment>
<sequence>MEQLAAVDELCELVSNAIGVSDSVRTYHVNLSVFTSIPDFWGISQLFPIIPIHRLDERPAVRGILSDLTCDSDGKIDKFVGGESSLPLHELEGNRGVNGDGGAYYLGMFLGVQSDGPHSFAVTHAILGPSCGDVLRLMQHEPELMFETLKHRVEEFSSSDGGNSSMALINGLACTFNNMPYLAAASSCSLTAAGINVCYCCDDEDYATDADTVTAEDEQWSYCVA</sequence>
<comment type="cofactor">
    <cofactor evidence="3">
        <name>Mg(2+)</name>
        <dbReference type="ChEBI" id="CHEBI:18420"/>
    </cofactor>
</comment>
<comment type="cofactor">
    <cofactor evidence="1 3">
        <name>pyridoxal 5'-phosphate</name>
        <dbReference type="ChEBI" id="CHEBI:597326"/>
    </cofactor>
</comment>
<dbReference type="AlphaFoldDB" id="A0AAW2S333"/>
<keyword evidence="3" id="KW-0210">Decarboxylase</keyword>
<dbReference type="Gene3D" id="2.40.37.10">
    <property type="entry name" value="Lyase, Ornithine Decarboxylase, Chain A, domain 1"/>
    <property type="match status" value="1"/>
</dbReference>
<evidence type="ECO:0000256" key="2">
    <source>
        <dbReference type="ARBA" id="ARBA00022898"/>
    </source>
</evidence>
<gene>
    <name evidence="4" type="ORF">Sradi_2573400</name>
</gene>
<dbReference type="GO" id="GO:0008792">
    <property type="term" value="F:arginine decarboxylase activity"/>
    <property type="evidence" value="ECO:0007669"/>
    <property type="project" value="UniProtKB-EC"/>
</dbReference>
<dbReference type="EC" id="4.1.1.19" evidence="3"/>
<keyword evidence="3" id="KW-0745">Spermidine biosynthesis</keyword>
<organism evidence="4">
    <name type="scientific">Sesamum radiatum</name>
    <name type="common">Black benniseed</name>
    <dbReference type="NCBI Taxonomy" id="300843"/>
    <lineage>
        <taxon>Eukaryota</taxon>
        <taxon>Viridiplantae</taxon>
        <taxon>Streptophyta</taxon>
        <taxon>Embryophyta</taxon>
        <taxon>Tracheophyta</taxon>
        <taxon>Spermatophyta</taxon>
        <taxon>Magnoliopsida</taxon>
        <taxon>eudicotyledons</taxon>
        <taxon>Gunneridae</taxon>
        <taxon>Pentapetalae</taxon>
        <taxon>asterids</taxon>
        <taxon>lamiids</taxon>
        <taxon>Lamiales</taxon>
        <taxon>Pedaliaceae</taxon>
        <taxon>Sesamum</taxon>
    </lineage>
</organism>
<evidence type="ECO:0000256" key="1">
    <source>
        <dbReference type="ARBA" id="ARBA00001933"/>
    </source>
</evidence>
<dbReference type="PANTHER" id="PTHR43295:SF1">
    <property type="entry name" value="ARGININE DECARBOXYLASE 1, CHLOROPLASTIC-RELATED"/>
    <property type="match status" value="1"/>
</dbReference>
<dbReference type="InterPro" id="IPR002985">
    <property type="entry name" value="Arg_decrbxlase"/>
</dbReference>
<accession>A0AAW2S333</accession>
<keyword evidence="3" id="KW-0456">Lyase</keyword>
<dbReference type="GO" id="GO:0006527">
    <property type="term" value="P:L-arginine catabolic process"/>
    <property type="evidence" value="ECO:0007669"/>
    <property type="project" value="InterPro"/>
</dbReference>
<protein>
    <recommendedName>
        <fullName evidence="3">Arginine decarboxylase</fullName>
        <ecNumber evidence="3">4.1.1.19</ecNumber>
    </recommendedName>
</protein>
<reference evidence="4" key="1">
    <citation type="submission" date="2020-06" db="EMBL/GenBank/DDBJ databases">
        <authorList>
            <person name="Li T."/>
            <person name="Hu X."/>
            <person name="Zhang T."/>
            <person name="Song X."/>
            <person name="Zhang H."/>
            <person name="Dai N."/>
            <person name="Sheng W."/>
            <person name="Hou X."/>
            <person name="Wei L."/>
        </authorList>
    </citation>
    <scope>NUCLEOTIDE SEQUENCE</scope>
    <source>
        <strain evidence="4">G02</strain>
        <tissue evidence="4">Leaf</tissue>
    </source>
</reference>
<dbReference type="EMBL" id="JACGWJ010000011">
    <property type="protein sequence ID" value="KAL0386916.1"/>
    <property type="molecule type" value="Genomic_DNA"/>
</dbReference>
<reference evidence="4" key="2">
    <citation type="journal article" date="2024" name="Plant">
        <title>Genomic evolution and insights into agronomic trait innovations of Sesamum species.</title>
        <authorList>
            <person name="Miao H."/>
            <person name="Wang L."/>
            <person name="Qu L."/>
            <person name="Liu H."/>
            <person name="Sun Y."/>
            <person name="Le M."/>
            <person name="Wang Q."/>
            <person name="Wei S."/>
            <person name="Zheng Y."/>
            <person name="Lin W."/>
            <person name="Duan Y."/>
            <person name="Cao H."/>
            <person name="Xiong S."/>
            <person name="Wang X."/>
            <person name="Wei L."/>
            <person name="Li C."/>
            <person name="Ma Q."/>
            <person name="Ju M."/>
            <person name="Zhao R."/>
            <person name="Li G."/>
            <person name="Mu C."/>
            <person name="Tian Q."/>
            <person name="Mei H."/>
            <person name="Zhang T."/>
            <person name="Gao T."/>
            <person name="Zhang H."/>
        </authorList>
    </citation>
    <scope>NUCLEOTIDE SEQUENCE</scope>
    <source>
        <strain evidence="4">G02</strain>
    </source>
</reference>
<comment type="pathway">
    <text evidence="3">Amine and polyamine biosynthesis; agmatine biosynthesis; agmatine from L-arginine: step 1/1.</text>
</comment>
<dbReference type="PANTHER" id="PTHR43295">
    <property type="entry name" value="ARGININE DECARBOXYLASE"/>
    <property type="match status" value="1"/>
</dbReference>
<dbReference type="InterPro" id="IPR009006">
    <property type="entry name" value="Ala_racemase/Decarboxylase_C"/>
</dbReference>